<gene>
    <name evidence="4" type="primary">LOC103187502</name>
</gene>
<proteinExistence type="evidence at transcript level"/>
<evidence type="ECO:0000256" key="1">
    <source>
        <dbReference type="ARBA" id="ARBA00022603"/>
    </source>
</evidence>
<evidence type="ECO:0000256" key="2">
    <source>
        <dbReference type="ARBA" id="ARBA00022691"/>
    </source>
</evidence>
<dbReference type="GO" id="GO:0005829">
    <property type="term" value="C:cytosol"/>
    <property type="evidence" value="ECO:0007669"/>
    <property type="project" value="TreeGrafter"/>
</dbReference>
<dbReference type="RefSeq" id="XP_007905220.1">
    <property type="nucleotide sequence ID" value="XM_007907029.2"/>
</dbReference>
<dbReference type="Ensembl" id="ENSCMIT00000038350.1">
    <property type="protein sequence ID" value="ENSCMIP00000037805.1"/>
    <property type="gene ID" value="ENSCMIG00000015887.1"/>
</dbReference>
<name>V9L3C6_CALMI</name>
<keyword evidence="5" id="KW-1185">Reference proteome</keyword>
<keyword evidence="2" id="KW-0949">S-adenosyl-L-methionine</keyword>
<reference evidence="5" key="2">
    <citation type="journal article" date="2007" name="PLoS Biol.">
        <title>Survey sequencing and comparative analysis of the elephant shark (Callorhinchus milii) genome.</title>
        <authorList>
            <person name="Venkatesh B."/>
            <person name="Kirkness E.F."/>
            <person name="Loh Y.H."/>
            <person name="Halpern A.L."/>
            <person name="Lee A.P."/>
            <person name="Johnson J."/>
            <person name="Dandona N."/>
            <person name="Viswanathan L.D."/>
            <person name="Tay A."/>
            <person name="Venter J.C."/>
            <person name="Strausberg R.L."/>
            <person name="Brenner S."/>
        </authorList>
    </citation>
    <scope>NUCLEOTIDE SEQUENCE [LARGE SCALE GENOMIC DNA]</scope>
</reference>
<dbReference type="AlphaFoldDB" id="V9L3C6"/>
<keyword evidence="1" id="KW-0489">Methyltransferase</keyword>
<dbReference type="GeneID" id="103187502"/>
<dbReference type="InterPro" id="IPR019410">
    <property type="entry name" value="Methyltransf_16"/>
</dbReference>
<keyword evidence="1" id="KW-0808">Transferase</keyword>
<dbReference type="OrthoDB" id="413520at2759"/>
<reference evidence="5" key="1">
    <citation type="journal article" date="2006" name="Science">
        <title>Ancient noncoding elements conserved in the human genome.</title>
        <authorList>
            <person name="Venkatesh B."/>
            <person name="Kirkness E.F."/>
            <person name="Loh Y.H."/>
            <person name="Halpern A.L."/>
            <person name="Lee A.P."/>
            <person name="Johnson J."/>
            <person name="Dandona N."/>
            <person name="Viswanathan L.D."/>
            <person name="Tay A."/>
            <person name="Venter J.C."/>
            <person name="Strausberg R.L."/>
            <person name="Brenner S."/>
        </authorList>
    </citation>
    <scope>NUCLEOTIDE SEQUENCE [LARGE SCALE GENOMIC DNA]</scope>
</reference>
<organism evidence="3">
    <name type="scientific">Callorhinchus milii</name>
    <name type="common">Ghost shark</name>
    <dbReference type="NCBI Taxonomy" id="7868"/>
    <lineage>
        <taxon>Eukaryota</taxon>
        <taxon>Metazoa</taxon>
        <taxon>Chordata</taxon>
        <taxon>Craniata</taxon>
        <taxon>Vertebrata</taxon>
        <taxon>Chondrichthyes</taxon>
        <taxon>Holocephali</taxon>
        <taxon>Chimaeriformes</taxon>
        <taxon>Callorhinchidae</taxon>
        <taxon>Callorhinchus</taxon>
    </lineage>
</organism>
<accession>V9L3C6</accession>
<dbReference type="Pfam" id="PF10294">
    <property type="entry name" value="Methyltransf_16"/>
    <property type="match status" value="1"/>
</dbReference>
<dbReference type="GO" id="GO:0008168">
    <property type="term" value="F:methyltransferase activity"/>
    <property type="evidence" value="ECO:0007669"/>
    <property type="project" value="UniProtKB-KW"/>
</dbReference>
<dbReference type="PANTHER" id="PTHR14614:SF5">
    <property type="entry name" value="EEF1A LYSINE METHYLTRANSFERASE 3"/>
    <property type="match status" value="1"/>
</dbReference>
<dbReference type="KEGG" id="cmk:103187502"/>
<dbReference type="GO" id="GO:0032991">
    <property type="term" value="C:protein-containing complex"/>
    <property type="evidence" value="ECO:0007669"/>
    <property type="project" value="TreeGrafter"/>
</dbReference>
<evidence type="ECO:0000313" key="4">
    <source>
        <dbReference type="Ensembl" id="ENSCMIP00000037805.1"/>
    </source>
</evidence>
<dbReference type="CDD" id="cd02440">
    <property type="entry name" value="AdoMet_MTases"/>
    <property type="match status" value="1"/>
</dbReference>
<dbReference type="GeneTree" id="ENSGT00940000161297"/>
<dbReference type="SUPFAM" id="SSF53335">
    <property type="entry name" value="S-adenosyl-L-methionine-dependent methyltransferases"/>
    <property type="match status" value="1"/>
</dbReference>
<reference evidence="3 5" key="3">
    <citation type="journal article" date="2014" name="Nature">
        <title>Elephant shark genome provides unique insights into gnathostome evolution.</title>
        <authorList>
            <consortium name="International Elephant Shark Genome Sequencing Consortium"/>
            <person name="Venkatesh B."/>
            <person name="Lee A.P."/>
            <person name="Ravi V."/>
            <person name="Maurya A.K."/>
            <person name="Lian M.M."/>
            <person name="Swann J.B."/>
            <person name="Ohta Y."/>
            <person name="Flajnik M.F."/>
            <person name="Sutoh Y."/>
            <person name="Kasahara M."/>
            <person name="Hoon S."/>
            <person name="Gangu V."/>
            <person name="Roy S.W."/>
            <person name="Irimia M."/>
            <person name="Korzh V."/>
            <person name="Kondrychyn I."/>
            <person name="Lim Z.W."/>
            <person name="Tay B.H."/>
            <person name="Tohari S."/>
            <person name="Kong K.W."/>
            <person name="Ho S."/>
            <person name="Lorente-Galdos B."/>
            <person name="Quilez J."/>
            <person name="Marques-Bonet T."/>
            <person name="Raney B.J."/>
            <person name="Ingham P.W."/>
            <person name="Tay A."/>
            <person name="Hillier L.W."/>
            <person name="Minx P."/>
            <person name="Boehm T."/>
            <person name="Wilson R.K."/>
            <person name="Brenner S."/>
            <person name="Warren W.C."/>
        </authorList>
    </citation>
    <scope>NUCLEOTIDE SEQUENCE</scope>
    <source>
        <tissue evidence="3">Testis</tissue>
    </source>
</reference>
<dbReference type="OMA" id="TRMIGAN"/>
<evidence type="ECO:0000313" key="3">
    <source>
        <dbReference type="EMBL" id="AFP05987.1"/>
    </source>
</evidence>
<dbReference type="InterPro" id="IPR029063">
    <property type="entry name" value="SAM-dependent_MTases_sf"/>
</dbReference>
<dbReference type="PANTHER" id="PTHR14614">
    <property type="entry name" value="HEPATOCELLULAR CARCINOMA-ASSOCIATED ANTIGEN"/>
    <property type="match status" value="1"/>
</dbReference>
<dbReference type="EMBL" id="JW873470">
    <property type="protein sequence ID" value="AFP05987.1"/>
    <property type="molecule type" value="mRNA"/>
</dbReference>
<dbReference type="STRING" id="7868.ENSCMIP00000037805"/>
<reference evidence="4" key="4">
    <citation type="submission" date="2025-05" db="UniProtKB">
        <authorList>
            <consortium name="Ensembl"/>
        </authorList>
    </citation>
    <scope>IDENTIFICATION</scope>
</reference>
<dbReference type="Gene3D" id="3.40.50.150">
    <property type="entry name" value="Vaccinia Virus protein VP39"/>
    <property type="match status" value="1"/>
</dbReference>
<evidence type="ECO:0000313" key="5">
    <source>
        <dbReference type="Proteomes" id="UP000314986"/>
    </source>
</evidence>
<sequence length="225" mass="25396">MTTAHSDSSSVKEEKYTGRIIEDCYEFCGHKLKITRMIGANLQFSSTIWEAGLILCRYFEQQKMNFSGKKVIELGSGTGIVGILAGLLGGEMTLTDRTRTLMQIEKNISDNFPPAMMNRIKVATLNWGENQTEFSTNYDYIIGSDIVYSPSIYPCLIATLKHLSNSNTIIFISTKMRRVLDANEFHEKMLTQDFNSELVLRDEEDDVNVYKITKKCPGSNAQAQC</sequence>
<dbReference type="GO" id="GO:0032259">
    <property type="term" value="P:methylation"/>
    <property type="evidence" value="ECO:0007669"/>
    <property type="project" value="UniProtKB-KW"/>
</dbReference>
<protein>
    <submittedName>
        <fullName evidence="4">Protein-lysine methyltransferase METTL21B-like</fullName>
    </submittedName>
</protein>
<dbReference type="Proteomes" id="UP000314986">
    <property type="component" value="Unassembled WGS sequence"/>
</dbReference>